<gene>
    <name evidence="1" type="ORF">CP963_12280</name>
</gene>
<name>A0A6M8NVF3_9BACT</name>
<reference evidence="1 2" key="1">
    <citation type="submission" date="2017-09" db="EMBL/GenBank/DDBJ databases">
        <title>Genomics of the genus Arcobacter.</title>
        <authorList>
            <person name="Perez-Cataluna A."/>
            <person name="Figueras M.J."/>
            <person name="Salas-Masso N."/>
        </authorList>
    </citation>
    <scope>NUCLEOTIDE SEQUENCE [LARGE SCALE GENOMIC DNA]</scope>
    <source>
        <strain evidence="1 2">CECT 7834</strain>
    </source>
</reference>
<dbReference type="AlphaFoldDB" id="A0A6M8NVF3"/>
<sequence length="331" mass="39663">MNDDFLRGKKILFIGIGFYDYESTIKKSLEKYGSIVDFYLEQPSYLLSGLYGKIINKLKYQKNIVKKHHQKILHETKVKKYDIVFVLKGENLTTDFIKDLKYQQKNATFIMYQWDSIERVSNALEMIPYFDRVFSFDRIDCEKYEKLEFRPLFFRESKDEEIFDYKYDLVFIGWLHADRMELIKKVEDICKIKNIKTFIYLFTGIKTYISFLLKKQSQNLYIKPLSYHKVNDYHNSAKVILDLPHPLQNGLTMRTIEAIGANKKLITTNQDIKNYDFYDEDNISILDKENIDIRNDFFDKPYKKVSKDIKNNYSLDSWIEDVFYVKGKKNL</sequence>
<evidence type="ECO:0000313" key="2">
    <source>
        <dbReference type="Proteomes" id="UP000290378"/>
    </source>
</evidence>
<keyword evidence="2" id="KW-1185">Reference proteome</keyword>
<protein>
    <submittedName>
        <fullName evidence="1">Uncharacterized protein</fullName>
    </submittedName>
</protein>
<evidence type="ECO:0000313" key="1">
    <source>
        <dbReference type="EMBL" id="RXI37586.1"/>
    </source>
</evidence>
<dbReference type="RefSeq" id="WP_129014461.1">
    <property type="nucleotide sequence ID" value="NZ_CBCSEI010000023.1"/>
</dbReference>
<organism evidence="1 2">
    <name type="scientific">Arcobacter cloacae</name>
    <dbReference type="NCBI Taxonomy" id="1054034"/>
    <lineage>
        <taxon>Bacteria</taxon>
        <taxon>Pseudomonadati</taxon>
        <taxon>Campylobacterota</taxon>
        <taxon>Epsilonproteobacteria</taxon>
        <taxon>Campylobacterales</taxon>
        <taxon>Arcobacteraceae</taxon>
        <taxon>Arcobacter</taxon>
    </lineage>
</organism>
<dbReference type="Proteomes" id="UP000290378">
    <property type="component" value="Unassembled WGS sequence"/>
</dbReference>
<proteinExistence type="predicted"/>
<comment type="caution">
    <text evidence="1">The sequence shown here is derived from an EMBL/GenBank/DDBJ whole genome shotgun (WGS) entry which is preliminary data.</text>
</comment>
<dbReference type="EMBL" id="NXII01000025">
    <property type="protein sequence ID" value="RXI37586.1"/>
    <property type="molecule type" value="Genomic_DNA"/>
</dbReference>
<accession>A0A6M8NVF3</accession>